<feature type="domain" description="LicD/FKTN/FKRP nucleotidyltransferase" evidence="1">
    <location>
        <begin position="61"/>
        <end position="97"/>
    </location>
</feature>
<dbReference type="PANTHER" id="PTHR13627:SF35">
    <property type="entry name" value="LICD FAMILY PROTEIN"/>
    <property type="match status" value="1"/>
</dbReference>
<accession>A7T696</accession>
<evidence type="ECO:0000313" key="3">
    <source>
        <dbReference type="Proteomes" id="UP000001593"/>
    </source>
</evidence>
<dbReference type="InterPro" id="IPR052613">
    <property type="entry name" value="LicD_transferase"/>
</dbReference>
<organism evidence="2 3">
    <name type="scientific">Nematostella vectensis</name>
    <name type="common">Starlet sea anemone</name>
    <dbReference type="NCBI Taxonomy" id="45351"/>
    <lineage>
        <taxon>Eukaryota</taxon>
        <taxon>Metazoa</taxon>
        <taxon>Cnidaria</taxon>
        <taxon>Anthozoa</taxon>
        <taxon>Hexacorallia</taxon>
        <taxon>Actiniaria</taxon>
        <taxon>Edwardsiidae</taxon>
        <taxon>Nematostella</taxon>
    </lineage>
</organism>
<gene>
    <name evidence="2" type="ORF">NEMVEDRAFT_v1g222923</name>
</gene>
<reference evidence="2 3" key="1">
    <citation type="journal article" date="2007" name="Science">
        <title>Sea anemone genome reveals ancestral eumetazoan gene repertoire and genomic organization.</title>
        <authorList>
            <person name="Putnam N.H."/>
            <person name="Srivastava M."/>
            <person name="Hellsten U."/>
            <person name="Dirks B."/>
            <person name="Chapman J."/>
            <person name="Salamov A."/>
            <person name="Terry A."/>
            <person name="Shapiro H."/>
            <person name="Lindquist E."/>
            <person name="Kapitonov V.V."/>
            <person name="Jurka J."/>
            <person name="Genikhovich G."/>
            <person name="Grigoriev I.V."/>
            <person name="Lucas S.M."/>
            <person name="Steele R.E."/>
            <person name="Finnerty J.R."/>
            <person name="Technau U."/>
            <person name="Martindale M.Q."/>
            <person name="Rokhsar D.S."/>
        </authorList>
    </citation>
    <scope>NUCLEOTIDE SEQUENCE [LARGE SCALE GENOMIC DNA]</scope>
    <source>
        <strain evidence="3">CH2 X CH6</strain>
    </source>
</reference>
<dbReference type="PANTHER" id="PTHR13627">
    <property type="entry name" value="FUKUTIN RELATED PROTEIN"/>
    <property type="match status" value="1"/>
</dbReference>
<keyword evidence="3" id="KW-1185">Reference proteome</keyword>
<evidence type="ECO:0000313" key="2">
    <source>
        <dbReference type="EMBL" id="EDO28507.1"/>
    </source>
</evidence>
<dbReference type="Proteomes" id="UP000001593">
    <property type="component" value="Unassembled WGS sequence"/>
</dbReference>
<evidence type="ECO:0000259" key="1">
    <source>
        <dbReference type="Pfam" id="PF04991"/>
    </source>
</evidence>
<dbReference type="OMA" id="KWKCWLP"/>
<dbReference type="eggNOG" id="ENOG502SRI3">
    <property type="taxonomic scope" value="Eukaryota"/>
</dbReference>
<name>A7T696_NEMVE</name>
<dbReference type="GO" id="GO:0009100">
    <property type="term" value="P:glycoprotein metabolic process"/>
    <property type="evidence" value="ECO:0007669"/>
    <property type="project" value="UniProtKB-ARBA"/>
</dbReference>
<dbReference type="HOGENOM" id="CLU_104342_0_0_1"/>
<dbReference type="InterPro" id="IPR007074">
    <property type="entry name" value="LicD/FKTN/FKRP_NTP_transf"/>
</dbReference>
<dbReference type="AlphaFoldDB" id="A7T696"/>
<dbReference type="EMBL" id="DS471475">
    <property type="protein sequence ID" value="EDO28507.1"/>
    <property type="molecule type" value="Genomic_DNA"/>
</dbReference>
<proteinExistence type="predicted"/>
<dbReference type="Pfam" id="PF04991">
    <property type="entry name" value="LicD"/>
    <property type="match status" value="1"/>
</dbReference>
<protein>
    <recommendedName>
        <fullName evidence="1">LicD/FKTN/FKRP nucleotidyltransferase domain-containing protein</fullName>
    </recommendedName>
</protein>
<dbReference type="InParanoid" id="A7T696"/>
<dbReference type="PhylomeDB" id="A7T696"/>
<sequence>MAYATSIVYFTVRTFLTFTMLNQENRQGATSGTYNDECYLPQDKLNNLRYAIKTICETMDAHNMTYWLDYGTLVGAVRRGDVLPWDGDADISFLRDQEKYVVHEELIKIHGIQSNELQANYKGLSIDYVRWEEIEGSYSGQKQTLLHKYYPSSVLKNENMLVLWNHELDTFPKAWVSPRKRIDFQGSQLAIPSDPHRHLAHRYPTTYWHGFSVPFKWKCYVPCFVMRANGCP</sequence>